<evidence type="ECO:0000313" key="1">
    <source>
        <dbReference type="EMBL" id="CRY98581.1"/>
    </source>
</evidence>
<dbReference type="AlphaFoldDB" id="A0A0H5Q967"/>
<name>A0A0H5Q967_NEIMI</name>
<protein>
    <submittedName>
        <fullName evidence="1">RNA polymerase sigma-54 factor RpoN</fullName>
    </submittedName>
</protein>
<evidence type="ECO:0000313" key="2">
    <source>
        <dbReference type="Proteomes" id="UP000182715"/>
    </source>
</evidence>
<dbReference type="EMBL" id="CVTF01000119">
    <property type="protein sequence ID" value="CRY98581.1"/>
    <property type="molecule type" value="Genomic_DNA"/>
</dbReference>
<accession>A0A0H5Q967</accession>
<sequence length="40" mass="4607">MFFVIERNPNPLIKTIYNAMTLCGIFCADRLKITIFPTLS</sequence>
<reference evidence="1 2" key="1">
    <citation type="submission" date="2014-11" db="EMBL/GenBank/DDBJ databases">
        <authorList>
            <person name="Diene M.Seydina."/>
        </authorList>
    </citation>
    <scope>NUCLEOTIDE SEQUENCE [LARGE SCALE GENOMIC DNA]</scope>
    <source>
        <strain evidence="1 2">Neisseria meningitidis CHUV</strain>
    </source>
</reference>
<dbReference type="Proteomes" id="UP000182715">
    <property type="component" value="Unassembled WGS sequence"/>
</dbReference>
<proteinExistence type="predicted"/>
<organism evidence="1 2">
    <name type="scientific">Neisseria meningitidis serogroup B</name>
    <dbReference type="NCBI Taxonomy" id="491"/>
    <lineage>
        <taxon>Bacteria</taxon>
        <taxon>Pseudomonadati</taxon>
        <taxon>Pseudomonadota</taxon>
        <taxon>Betaproteobacteria</taxon>
        <taxon>Neisseriales</taxon>
        <taxon>Neisseriaceae</taxon>
        <taxon>Neisseria</taxon>
    </lineage>
</organism>